<dbReference type="Pfam" id="PF00149">
    <property type="entry name" value="Metallophos"/>
    <property type="match status" value="1"/>
</dbReference>
<evidence type="ECO:0000259" key="3">
    <source>
        <dbReference type="Pfam" id="PF00149"/>
    </source>
</evidence>
<accession>A0A1L3ZYF7</accession>
<dbReference type="InterPro" id="IPR051158">
    <property type="entry name" value="Metallophosphoesterase_sf"/>
</dbReference>
<dbReference type="EMBL" id="CP018221">
    <property type="protein sequence ID" value="API60668.1"/>
    <property type="molecule type" value="Genomic_DNA"/>
</dbReference>
<dbReference type="PANTHER" id="PTHR31302">
    <property type="entry name" value="TRANSMEMBRANE PROTEIN WITH METALLOPHOSPHOESTERASE DOMAIN-RELATED"/>
    <property type="match status" value="1"/>
</dbReference>
<dbReference type="OrthoDB" id="9780884at2"/>
<gene>
    <name evidence="4" type="ORF">BSL82_16360</name>
</gene>
<sequence length="269" mass="28242">MLAIFHAGWRQAMERPHPVSYALPRGGSGGSPPLTIAFLSDTHAGVPDMPPERLSRIVDQVNALAPDLILLGGDYVKGSPFGMGDIPAERAIAPLHGLRARLGVIAVLGNNDCADGQDDRIAGLLRTGGIRVLRNDVALLPGVSVLGVDDVIHCKGNLGPAKIAYDKQMRSRAGERARDFVILLAHEPAFAAFAPDYADLILAGHTHGGQMFPALTGRFVAHQNKLPAARGAMMVNGIPLVITSGVGTSNLPLRVGVPPEIVLLRIGPG</sequence>
<dbReference type="GO" id="GO:0046872">
    <property type="term" value="F:metal ion binding"/>
    <property type="evidence" value="ECO:0007669"/>
    <property type="project" value="UniProtKB-KW"/>
</dbReference>
<evidence type="ECO:0000313" key="5">
    <source>
        <dbReference type="Proteomes" id="UP000182063"/>
    </source>
</evidence>
<evidence type="ECO:0000313" key="4">
    <source>
        <dbReference type="EMBL" id="API60668.1"/>
    </source>
</evidence>
<reference evidence="5" key="1">
    <citation type="submission" date="2016-11" db="EMBL/GenBank/DDBJ databases">
        <title>Complete Genome Sequence of alachlor-degrading Sphingomonas sp. strain JJ-A5.</title>
        <authorList>
            <person name="Lee H."/>
            <person name="Ka J.-O."/>
        </authorList>
    </citation>
    <scope>NUCLEOTIDE SEQUENCE [LARGE SCALE GENOMIC DNA]</scope>
    <source>
        <strain evidence="5">JJ-A5</strain>
    </source>
</reference>
<keyword evidence="1" id="KW-0479">Metal-binding</keyword>
<dbReference type="PANTHER" id="PTHR31302:SF31">
    <property type="entry name" value="PHOSPHODIESTERASE YAEI"/>
    <property type="match status" value="1"/>
</dbReference>
<proteinExistence type="predicted"/>
<dbReference type="STRING" id="1921510.BSL82_16360"/>
<keyword evidence="2" id="KW-0378">Hydrolase</keyword>
<evidence type="ECO:0000256" key="1">
    <source>
        <dbReference type="ARBA" id="ARBA00022723"/>
    </source>
</evidence>
<dbReference type="Proteomes" id="UP000182063">
    <property type="component" value="Chromosome"/>
</dbReference>
<dbReference type="KEGG" id="sphj:BSL82_16360"/>
<dbReference type="GO" id="GO:0016020">
    <property type="term" value="C:membrane"/>
    <property type="evidence" value="ECO:0007669"/>
    <property type="project" value="GOC"/>
</dbReference>
<dbReference type="GO" id="GO:0008758">
    <property type="term" value="F:UDP-2,3-diacylglucosamine hydrolase activity"/>
    <property type="evidence" value="ECO:0007669"/>
    <property type="project" value="TreeGrafter"/>
</dbReference>
<keyword evidence="5" id="KW-1185">Reference proteome</keyword>
<feature type="domain" description="Calcineurin-like phosphoesterase" evidence="3">
    <location>
        <begin position="35"/>
        <end position="208"/>
    </location>
</feature>
<dbReference type="InterPro" id="IPR029052">
    <property type="entry name" value="Metallo-depent_PP-like"/>
</dbReference>
<dbReference type="GO" id="GO:0009245">
    <property type="term" value="P:lipid A biosynthetic process"/>
    <property type="evidence" value="ECO:0007669"/>
    <property type="project" value="TreeGrafter"/>
</dbReference>
<protein>
    <recommendedName>
        <fullName evidence="3">Calcineurin-like phosphoesterase domain-containing protein</fullName>
    </recommendedName>
</protein>
<dbReference type="InterPro" id="IPR004843">
    <property type="entry name" value="Calcineurin-like_PHP"/>
</dbReference>
<organism evidence="4 5">
    <name type="scientific">Tardibacter chloracetimidivorans</name>
    <dbReference type="NCBI Taxonomy" id="1921510"/>
    <lineage>
        <taxon>Bacteria</taxon>
        <taxon>Pseudomonadati</taxon>
        <taxon>Pseudomonadota</taxon>
        <taxon>Alphaproteobacteria</taxon>
        <taxon>Sphingomonadales</taxon>
        <taxon>Sphingomonadaceae</taxon>
        <taxon>Tardibacter</taxon>
    </lineage>
</organism>
<dbReference type="SUPFAM" id="SSF56300">
    <property type="entry name" value="Metallo-dependent phosphatases"/>
    <property type="match status" value="1"/>
</dbReference>
<name>A0A1L3ZYF7_9SPHN</name>
<evidence type="ECO:0000256" key="2">
    <source>
        <dbReference type="ARBA" id="ARBA00022801"/>
    </source>
</evidence>
<dbReference type="RefSeq" id="WP_072598326.1">
    <property type="nucleotide sequence ID" value="NZ_CP018221.1"/>
</dbReference>
<dbReference type="AlphaFoldDB" id="A0A1L3ZYF7"/>
<dbReference type="Gene3D" id="3.60.21.10">
    <property type="match status" value="1"/>
</dbReference>